<keyword evidence="2 6" id="KW-0238">DNA-binding</keyword>
<gene>
    <name evidence="6" type="ORF">GN958_ATG09330</name>
</gene>
<dbReference type="Gene3D" id="1.10.10.10">
    <property type="entry name" value="Winged helix-like DNA-binding domain superfamily/Winged helix DNA-binding domain"/>
    <property type="match status" value="1"/>
</dbReference>
<organism evidence="6 7">
    <name type="scientific">Phytophthora infestans</name>
    <name type="common">Potato late blight agent</name>
    <name type="synonym">Botrytis infestans</name>
    <dbReference type="NCBI Taxonomy" id="4787"/>
    <lineage>
        <taxon>Eukaryota</taxon>
        <taxon>Sar</taxon>
        <taxon>Stramenopiles</taxon>
        <taxon>Oomycota</taxon>
        <taxon>Peronosporomycetes</taxon>
        <taxon>Peronosporales</taxon>
        <taxon>Peronosporaceae</taxon>
        <taxon>Phytophthora</taxon>
    </lineage>
</organism>
<accession>A0A8S9UKP3</accession>
<evidence type="ECO:0000256" key="3">
    <source>
        <dbReference type="ARBA" id="ARBA00023242"/>
    </source>
</evidence>
<proteinExistence type="inferred from homology"/>
<dbReference type="Proteomes" id="UP000704712">
    <property type="component" value="Unassembled WGS sequence"/>
</dbReference>
<dbReference type="SUPFAM" id="SSF46785">
    <property type="entry name" value="Winged helix' DNA-binding domain"/>
    <property type="match status" value="1"/>
</dbReference>
<comment type="subcellular location">
    <subcellularLocation>
        <location evidence="1">Nucleus</location>
    </subcellularLocation>
</comment>
<evidence type="ECO:0000313" key="6">
    <source>
        <dbReference type="EMBL" id="KAF4141485.1"/>
    </source>
</evidence>
<dbReference type="PANTHER" id="PTHR10015:SF206">
    <property type="entry name" value="HSF-TYPE DNA-BINDING DOMAIN-CONTAINING PROTEIN"/>
    <property type="match status" value="1"/>
</dbReference>
<dbReference type="GO" id="GO:0043565">
    <property type="term" value="F:sequence-specific DNA binding"/>
    <property type="evidence" value="ECO:0007669"/>
    <property type="project" value="InterPro"/>
</dbReference>
<evidence type="ECO:0000256" key="1">
    <source>
        <dbReference type="ARBA" id="ARBA00004123"/>
    </source>
</evidence>
<feature type="domain" description="HSF-type DNA-binding" evidence="5">
    <location>
        <begin position="5"/>
        <end position="100"/>
    </location>
</feature>
<evidence type="ECO:0000259" key="5">
    <source>
        <dbReference type="SMART" id="SM00415"/>
    </source>
</evidence>
<sequence>MAVGIPTGFVRKLYRILDHESAAIISWDEGGVSFSVHDSAALDAQILPRYFRGRLCAFRQQLVDHGFMRGDCEEDDTREEYRHPDFLKGQPARLSKIERKPKRNAKTPRKFNGETQSMNVTTHAVTSKRPISLKVTLSMPPRGGKKRHRTETTVSEIPKRFKPLTAQTPPITAQKVKNPLFSDDPEPGILSLAKFVEGSGLLPASSDLPDPISYLNKAADTANGTCQGIDEVRQVAGPEGAAPTGSMFSDDMVKSALFFLVSSSCTGIESKSAIPTTATALATTSASTLPTAMTTSTTNFLASLLASSSTGGTTATPLAKGSNPLFSDQSMDGDDDSIWNILVSSSVDRARSAIGAMESPQEKLRLILEEREKLEEQRMKVGASTGPIVPKSFMATNPPAAATMDSSKLQNQQNPLFATDNGNGTMGSQVEPAEDDLWKLLMSSSIDSFRRVPVNEMGL</sequence>
<dbReference type="PANTHER" id="PTHR10015">
    <property type="entry name" value="HEAT SHOCK TRANSCRIPTION FACTOR"/>
    <property type="match status" value="1"/>
</dbReference>
<keyword evidence="3" id="KW-0539">Nucleus</keyword>
<reference evidence="6" key="1">
    <citation type="submission" date="2020-03" db="EMBL/GenBank/DDBJ databases">
        <title>Hybrid Assembly of Korean Phytophthora infestans isolates.</title>
        <authorList>
            <person name="Prokchorchik M."/>
            <person name="Lee Y."/>
            <person name="Seo J."/>
            <person name="Cho J.-H."/>
            <person name="Park Y.-E."/>
            <person name="Jang D.-C."/>
            <person name="Im J.-S."/>
            <person name="Choi J.-G."/>
            <person name="Park H.-J."/>
            <person name="Lee G.-B."/>
            <person name="Lee Y.-G."/>
            <person name="Hong S.-Y."/>
            <person name="Cho K."/>
            <person name="Sohn K.H."/>
        </authorList>
    </citation>
    <scope>NUCLEOTIDE SEQUENCE</scope>
    <source>
        <strain evidence="6">KR_2_A2</strain>
    </source>
</reference>
<dbReference type="GO" id="GO:0003700">
    <property type="term" value="F:DNA-binding transcription factor activity"/>
    <property type="evidence" value="ECO:0007669"/>
    <property type="project" value="InterPro"/>
</dbReference>
<evidence type="ECO:0000256" key="4">
    <source>
        <dbReference type="RuleBase" id="RU004020"/>
    </source>
</evidence>
<dbReference type="GO" id="GO:0005634">
    <property type="term" value="C:nucleus"/>
    <property type="evidence" value="ECO:0007669"/>
    <property type="project" value="UniProtKB-SubCell"/>
</dbReference>
<name>A0A8S9UKP3_PHYIN</name>
<dbReference type="InterPro" id="IPR036390">
    <property type="entry name" value="WH_DNA-bd_sf"/>
</dbReference>
<dbReference type="Pfam" id="PF00447">
    <property type="entry name" value="HSF_DNA-bind"/>
    <property type="match status" value="1"/>
</dbReference>
<protein>
    <submittedName>
        <fullName evidence="6">HSF-type DNA-binding</fullName>
    </submittedName>
</protein>
<dbReference type="SMART" id="SM00415">
    <property type="entry name" value="HSF"/>
    <property type="match status" value="1"/>
</dbReference>
<dbReference type="AlphaFoldDB" id="A0A8S9UKP3"/>
<comment type="caution">
    <text evidence="6">The sequence shown here is derived from an EMBL/GenBank/DDBJ whole genome shotgun (WGS) entry which is preliminary data.</text>
</comment>
<comment type="similarity">
    <text evidence="4">Belongs to the HSF family.</text>
</comment>
<dbReference type="InterPro" id="IPR000232">
    <property type="entry name" value="HSF_DNA-bd"/>
</dbReference>
<dbReference type="EMBL" id="JAACNO010001340">
    <property type="protein sequence ID" value="KAF4141485.1"/>
    <property type="molecule type" value="Genomic_DNA"/>
</dbReference>
<dbReference type="InterPro" id="IPR036388">
    <property type="entry name" value="WH-like_DNA-bd_sf"/>
</dbReference>
<evidence type="ECO:0000256" key="2">
    <source>
        <dbReference type="ARBA" id="ARBA00023125"/>
    </source>
</evidence>
<evidence type="ECO:0000313" key="7">
    <source>
        <dbReference type="Proteomes" id="UP000704712"/>
    </source>
</evidence>